<evidence type="ECO:0000256" key="1">
    <source>
        <dbReference type="ARBA" id="ARBA00005199"/>
    </source>
</evidence>
<proteinExistence type="inferred from homology"/>
<dbReference type="NCBIfam" id="TIGR01484">
    <property type="entry name" value="HAD-SF-IIB"/>
    <property type="match status" value="1"/>
</dbReference>
<dbReference type="NCBIfam" id="TIGR00685">
    <property type="entry name" value="T6PP"/>
    <property type="match status" value="1"/>
</dbReference>
<dbReference type="PANTHER" id="PTHR43768">
    <property type="entry name" value="TREHALOSE 6-PHOSPHATE PHOSPHATASE"/>
    <property type="match status" value="1"/>
</dbReference>
<dbReference type="Proteomes" id="UP000190787">
    <property type="component" value="Unassembled WGS sequence"/>
</dbReference>
<dbReference type="Gene3D" id="3.30.70.1020">
    <property type="entry name" value="Trehalose-6-phosphate phosphatase related protein, domain 2"/>
    <property type="match status" value="1"/>
</dbReference>
<dbReference type="PANTHER" id="PTHR43768:SF3">
    <property type="entry name" value="TREHALOSE 6-PHOSPHATE PHOSPHATASE"/>
    <property type="match status" value="1"/>
</dbReference>
<keyword evidence="4" id="KW-0460">Magnesium</keyword>
<dbReference type="SUPFAM" id="SSF56784">
    <property type="entry name" value="HAD-like"/>
    <property type="match status" value="1"/>
</dbReference>
<dbReference type="EC" id="3.1.3.12" evidence="4"/>
<comment type="function">
    <text evidence="4">Removes the phosphate from trehalose 6-phosphate to produce free trehalose.</text>
</comment>
<comment type="catalytic activity">
    <reaction evidence="4">
        <text>alpha,alpha-trehalose 6-phosphate + H2O = alpha,alpha-trehalose + phosphate</text>
        <dbReference type="Rhea" id="RHEA:23420"/>
        <dbReference type="ChEBI" id="CHEBI:15377"/>
        <dbReference type="ChEBI" id="CHEBI:16551"/>
        <dbReference type="ChEBI" id="CHEBI:43474"/>
        <dbReference type="ChEBI" id="CHEBI:58429"/>
        <dbReference type="EC" id="3.1.3.12"/>
    </reaction>
</comment>
<evidence type="ECO:0000256" key="3">
    <source>
        <dbReference type="ARBA" id="ARBA00022801"/>
    </source>
</evidence>
<evidence type="ECO:0000313" key="6">
    <source>
        <dbReference type="Proteomes" id="UP000190787"/>
    </source>
</evidence>
<dbReference type="InterPro" id="IPR023214">
    <property type="entry name" value="HAD_sf"/>
</dbReference>
<protein>
    <recommendedName>
        <fullName evidence="4">Trehalose 6-phosphate phosphatase</fullName>
        <ecNumber evidence="4">3.1.3.12</ecNumber>
    </recommendedName>
</protein>
<dbReference type="InterPro" id="IPR044651">
    <property type="entry name" value="OTSB-like"/>
</dbReference>
<dbReference type="InterPro" id="IPR003337">
    <property type="entry name" value="Trehalose_PPase"/>
</dbReference>
<keyword evidence="4" id="KW-0479">Metal-binding</keyword>
<evidence type="ECO:0000313" key="5">
    <source>
        <dbReference type="EMBL" id="OOY23056.1"/>
    </source>
</evidence>
<accession>A0ABX3MUJ9</accession>
<keyword evidence="3 4" id="KW-0378">Hydrolase</keyword>
<sequence length="246" mass="26399">MDDMTGKKPAPPALDPSRDALFLDFDGCLVDIAPRPDAVIVPQNLPRLLEQLSEALNGALAVVSGRSLHELERFLDGFDGLMVGSHGSEARGMEPPMAETPQHLGAVKEDLAGFAQDHDLIFEDKSHGAAVHFRSNPAKQGQVEAFTEELTARYDGFTIQPAKMAVEIRPEGFSKDGALAILSDLVQFGGRNPVYAGDDTTDEPALAWAEAHGGFGIKVGDGESVARYHLDEPMDVRAWLAAAVAR</sequence>
<comment type="similarity">
    <text evidence="2 4">Belongs to the trehalose phosphatase family.</text>
</comment>
<evidence type="ECO:0000256" key="4">
    <source>
        <dbReference type="RuleBase" id="RU361117"/>
    </source>
</evidence>
<evidence type="ECO:0000256" key="2">
    <source>
        <dbReference type="ARBA" id="ARBA00008770"/>
    </source>
</evidence>
<organism evidence="5 6">
    <name type="scientific">Thioclava sediminum</name>
    <dbReference type="NCBI Taxonomy" id="1915319"/>
    <lineage>
        <taxon>Bacteria</taxon>
        <taxon>Pseudomonadati</taxon>
        <taxon>Pseudomonadota</taxon>
        <taxon>Alphaproteobacteria</taxon>
        <taxon>Rhodobacterales</taxon>
        <taxon>Paracoccaceae</taxon>
        <taxon>Thioclava</taxon>
    </lineage>
</organism>
<dbReference type="EMBL" id="MPZV01000004">
    <property type="protein sequence ID" value="OOY23056.1"/>
    <property type="molecule type" value="Genomic_DNA"/>
</dbReference>
<comment type="pathway">
    <text evidence="1 4">Glycan biosynthesis; trehalose biosynthesis.</text>
</comment>
<comment type="caution">
    <text evidence="5">The sequence shown here is derived from an EMBL/GenBank/DDBJ whole genome shotgun (WGS) entry which is preliminary data.</text>
</comment>
<dbReference type="Pfam" id="PF02358">
    <property type="entry name" value="Trehalose_PPase"/>
    <property type="match status" value="1"/>
</dbReference>
<dbReference type="InterPro" id="IPR036412">
    <property type="entry name" value="HAD-like_sf"/>
</dbReference>
<gene>
    <name evidence="5" type="ORF">BMI91_16540</name>
</gene>
<keyword evidence="6" id="KW-1185">Reference proteome</keyword>
<name>A0ABX3MUJ9_9RHOB</name>
<reference evidence="5 6" key="1">
    <citation type="submission" date="2016-11" db="EMBL/GenBank/DDBJ databases">
        <title>A multilocus sequence analysis scheme for characterization of bacteria in the genus Thioclava.</title>
        <authorList>
            <person name="Liu Y."/>
            <person name="Shao Z."/>
        </authorList>
    </citation>
    <scope>NUCLEOTIDE SEQUENCE [LARGE SCALE GENOMIC DNA]</scope>
    <source>
        <strain evidence="5 6">TAW-CT134</strain>
    </source>
</reference>
<dbReference type="InterPro" id="IPR006379">
    <property type="entry name" value="HAD-SF_hydro_IIB"/>
</dbReference>
<comment type="cofactor">
    <cofactor evidence="4">
        <name>Mg(2+)</name>
        <dbReference type="ChEBI" id="CHEBI:18420"/>
    </cofactor>
</comment>
<dbReference type="Gene3D" id="3.40.50.1000">
    <property type="entry name" value="HAD superfamily/HAD-like"/>
    <property type="match status" value="1"/>
</dbReference>